<name>A0A504Y9A4_FASGI</name>
<accession>A0A504Y9A4</accession>
<organism evidence="1 2">
    <name type="scientific">Fasciola gigantica</name>
    <name type="common">Giant liver fluke</name>
    <dbReference type="NCBI Taxonomy" id="46835"/>
    <lineage>
        <taxon>Eukaryota</taxon>
        <taxon>Metazoa</taxon>
        <taxon>Spiralia</taxon>
        <taxon>Lophotrochozoa</taxon>
        <taxon>Platyhelminthes</taxon>
        <taxon>Trematoda</taxon>
        <taxon>Digenea</taxon>
        <taxon>Plagiorchiida</taxon>
        <taxon>Echinostomata</taxon>
        <taxon>Echinostomatoidea</taxon>
        <taxon>Fasciolidae</taxon>
        <taxon>Fasciola</taxon>
    </lineage>
</organism>
<dbReference type="EMBL" id="SUNJ01013033">
    <property type="protein sequence ID" value="TPP57563.1"/>
    <property type="molecule type" value="Genomic_DNA"/>
</dbReference>
<evidence type="ECO:0000313" key="2">
    <source>
        <dbReference type="Proteomes" id="UP000316759"/>
    </source>
</evidence>
<comment type="caution">
    <text evidence="1">The sequence shown here is derived from an EMBL/GenBank/DDBJ whole genome shotgun (WGS) entry which is preliminary data.</text>
</comment>
<protein>
    <submittedName>
        <fullName evidence="1">Uncharacterized protein</fullName>
    </submittedName>
</protein>
<proteinExistence type="predicted"/>
<keyword evidence="2" id="KW-1185">Reference proteome</keyword>
<sequence length="150" mass="17240">MCPRDYFVKWYIIRKELEACFRKVPLKMRSNAIFLTYVTLCPPTDYLMGSLLSPNISTSTELGQIEELIFRCQTQLTRGTREYVQFNNTTEMYTTDANVTRPTGTDSAIGVTTTKISGNGGVHKRNDLIVLLAFIFVRFLENLHSHWYAL</sequence>
<dbReference type="Proteomes" id="UP000316759">
    <property type="component" value="Unassembled WGS sequence"/>
</dbReference>
<gene>
    <name evidence="1" type="ORF">FGIG_07813</name>
</gene>
<evidence type="ECO:0000313" key="1">
    <source>
        <dbReference type="EMBL" id="TPP57563.1"/>
    </source>
</evidence>
<reference evidence="1 2" key="1">
    <citation type="submission" date="2019-04" db="EMBL/GenBank/DDBJ databases">
        <title>Annotation for the trematode Fasciola gigantica.</title>
        <authorList>
            <person name="Choi Y.-J."/>
        </authorList>
    </citation>
    <scope>NUCLEOTIDE SEQUENCE [LARGE SCALE GENOMIC DNA]</scope>
    <source>
        <strain evidence="1">Uganda_cow_1</strain>
    </source>
</reference>
<dbReference type="AlphaFoldDB" id="A0A504Y9A4"/>